<name>A0A1B6EVD4_9HEMI</name>
<dbReference type="AlphaFoldDB" id="A0A1B6EVD4"/>
<dbReference type="EMBL" id="GECZ01027929">
    <property type="protein sequence ID" value="JAS41840.1"/>
    <property type="molecule type" value="Transcribed_RNA"/>
</dbReference>
<evidence type="ECO:0000256" key="1">
    <source>
        <dbReference type="SAM" id="MobiDB-lite"/>
    </source>
</evidence>
<feature type="non-terminal residue" evidence="2">
    <location>
        <position position="1"/>
    </location>
</feature>
<gene>
    <name evidence="2" type="ORF">g.12234</name>
</gene>
<proteinExistence type="predicted"/>
<accession>A0A1B6EVD4</accession>
<feature type="region of interest" description="Disordered" evidence="1">
    <location>
        <begin position="41"/>
        <end position="67"/>
    </location>
</feature>
<organism evidence="2">
    <name type="scientific">Cuerna arida</name>
    <dbReference type="NCBI Taxonomy" id="1464854"/>
    <lineage>
        <taxon>Eukaryota</taxon>
        <taxon>Metazoa</taxon>
        <taxon>Ecdysozoa</taxon>
        <taxon>Arthropoda</taxon>
        <taxon>Hexapoda</taxon>
        <taxon>Insecta</taxon>
        <taxon>Pterygota</taxon>
        <taxon>Neoptera</taxon>
        <taxon>Paraneoptera</taxon>
        <taxon>Hemiptera</taxon>
        <taxon>Auchenorrhyncha</taxon>
        <taxon>Membracoidea</taxon>
        <taxon>Cicadellidae</taxon>
        <taxon>Cicadellinae</taxon>
        <taxon>Proconiini</taxon>
        <taxon>Cuerna</taxon>
    </lineage>
</organism>
<evidence type="ECO:0000313" key="2">
    <source>
        <dbReference type="EMBL" id="JAS41840.1"/>
    </source>
</evidence>
<protein>
    <submittedName>
        <fullName evidence="2">Uncharacterized protein</fullName>
    </submittedName>
</protein>
<reference evidence="2" key="1">
    <citation type="submission" date="2015-11" db="EMBL/GenBank/DDBJ databases">
        <title>De novo transcriptome assembly of four potential Pierce s Disease insect vectors from Arizona vineyards.</title>
        <authorList>
            <person name="Tassone E.E."/>
        </authorList>
    </citation>
    <scope>NUCLEOTIDE SEQUENCE</scope>
</reference>
<sequence>GFPWSLFSSTSPDYLRWPTSMIRKVTMESLEQPLLQKEEPTLKKATLSSKKVSLHRSPRKSEQVSSSSALQTINHHIIHILMIIKTSFNRIIHLLLKRHSQKGSLK</sequence>